<dbReference type="NCBIfam" id="TIGR03696">
    <property type="entry name" value="Rhs_assc_core"/>
    <property type="match status" value="1"/>
</dbReference>
<dbReference type="Gene3D" id="2.180.10.10">
    <property type="entry name" value="RHS repeat-associated core"/>
    <property type="match status" value="2"/>
</dbReference>
<protein>
    <submittedName>
        <fullName evidence="3">RHS repeat protein</fullName>
    </submittedName>
</protein>
<dbReference type="RefSeq" id="WP_082224170.1">
    <property type="nucleotide sequence ID" value="NZ_CP012075.1"/>
</dbReference>
<dbReference type="Pfam" id="PF05593">
    <property type="entry name" value="RHS_repeat"/>
    <property type="match status" value="1"/>
</dbReference>
<dbReference type="InterPro" id="IPR056823">
    <property type="entry name" value="TEN-like_YD-shell"/>
</dbReference>
<keyword evidence="4" id="KW-1185">Reference proteome</keyword>
<evidence type="ECO:0000256" key="1">
    <source>
        <dbReference type="ARBA" id="ARBA00022737"/>
    </source>
</evidence>
<name>A0ABX7XVX5_9BACT</name>
<keyword evidence="1" id="KW-0677">Repeat</keyword>
<dbReference type="PANTHER" id="PTHR32305">
    <property type="match status" value="1"/>
</dbReference>
<evidence type="ECO:0000313" key="3">
    <source>
        <dbReference type="EMBL" id="QUB85859.1"/>
    </source>
</evidence>
<reference evidence="3 4" key="1">
    <citation type="submission" date="2021-03" db="EMBL/GenBank/DDBJ databases">
        <title>Human Oral Microbial Genomes.</title>
        <authorList>
            <person name="Johnston C.D."/>
            <person name="Chen T."/>
            <person name="Dewhirst F.E."/>
        </authorList>
    </citation>
    <scope>NUCLEOTIDE SEQUENCE [LARGE SCALE GENOMIC DNA]</scope>
    <source>
        <strain evidence="3 4">W1435</strain>
    </source>
</reference>
<accession>A0ABX7XVX5</accession>
<dbReference type="InterPro" id="IPR031325">
    <property type="entry name" value="RHS_repeat"/>
</dbReference>
<dbReference type="Proteomes" id="UP000682005">
    <property type="component" value="Chromosome 2"/>
</dbReference>
<gene>
    <name evidence="3" type="ORF">J5A51_00845</name>
</gene>
<dbReference type="NCBIfam" id="TIGR01643">
    <property type="entry name" value="YD_repeat_2x"/>
    <property type="match status" value="3"/>
</dbReference>
<sequence length="514" mass="59351">MHRRYMRDCSGRVIREDRAGGRWTEYEYDQRGRLLCSSFSDGTMEAFCYDALGRLTEARNATGSVAMEYDEGGRVIRECFSGGLPDDRGTTVENVYDDLGNRIETRTSLGSVVRNSFDEDGLLNRVTAAGGGGESWEEKIVRDSEGLKIEKIFSGGIRMTRTYDAYGNVITQKSRSLRQDGYDRRYAWNASGRLQSVIDGITGGKTAYAYDAVGSLTGARYEDGTADYRMPDAVGNVFRSRDRRDREYGKGGRILRDRHYDYLYDVEGNLILKTPRRGLTQHQNHEVSEESGTHIAWQTGDYAYEWYGNGMLKEVRLPYGKTVRFEYDALGRRTAKLFNGHVFRYLWDGNVMVQEWQYEEKDRPQHSIDEFGRIRMLGDEPVENLVTWVYEEGSYVPVAKLQNGEHYTIISDYMGRPVEAYDSYGTVVWQADYDIYGDLRNRKGIRDFIPFRQLGQYEDDETRLYYNRFRYYDPRIGNYISQDPIRLAGNNPTLYGYVGDLNMWADVFGLDVKR</sequence>
<dbReference type="PANTHER" id="PTHR32305:SF15">
    <property type="entry name" value="PROTEIN RHSA-RELATED"/>
    <property type="match status" value="1"/>
</dbReference>
<dbReference type="Pfam" id="PF25023">
    <property type="entry name" value="TEN_YD-shell"/>
    <property type="match status" value="1"/>
</dbReference>
<organism evidence="3 4">
    <name type="scientific">Prevotella fusca JCM 17724</name>
    <dbReference type="NCBI Taxonomy" id="1236517"/>
    <lineage>
        <taxon>Bacteria</taxon>
        <taxon>Pseudomonadati</taxon>
        <taxon>Bacteroidota</taxon>
        <taxon>Bacteroidia</taxon>
        <taxon>Bacteroidales</taxon>
        <taxon>Prevotellaceae</taxon>
        <taxon>Prevotella</taxon>
    </lineage>
</organism>
<feature type="domain" description="Teneurin-like YD-shell" evidence="2">
    <location>
        <begin position="154"/>
        <end position="483"/>
    </location>
</feature>
<evidence type="ECO:0000259" key="2">
    <source>
        <dbReference type="Pfam" id="PF25023"/>
    </source>
</evidence>
<dbReference type="InterPro" id="IPR050708">
    <property type="entry name" value="T6SS_VgrG/RHS"/>
</dbReference>
<dbReference type="InterPro" id="IPR022385">
    <property type="entry name" value="Rhs_assc_core"/>
</dbReference>
<evidence type="ECO:0000313" key="4">
    <source>
        <dbReference type="Proteomes" id="UP000682005"/>
    </source>
</evidence>
<dbReference type="EMBL" id="CP072369">
    <property type="protein sequence ID" value="QUB85859.1"/>
    <property type="molecule type" value="Genomic_DNA"/>
</dbReference>
<dbReference type="InterPro" id="IPR006530">
    <property type="entry name" value="YD"/>
</dbReference>
<proteinExistence type="predicted"/>